<name>A0A6N7S4P5_9FIRM</name>
<keyword evidence="1" id="KW-0472">Membrane</keyword>
<feature type="domain" description="Mannosyl-glycoprotein endo-beta-N-acetylglucosamidase-like" evidence="2">
    <location>
        <begin position="306"/>
        <end position="442"/>
    </location>
</feature>
<dbReference type="Pfam" id="PF07523">
    <property type="entry name" value="Big_3"/>
    <property type="match status" value="1"/>
</dbReference>
<proteinExistence type="predicted"/>
<dbReference type="EMBL" id="WKPJ01000003">
    <property type="protein sequence ID" value="MSA88488.1"/>
    <property type="molecule type" value="Genomic_DNA"/>
</dbReference>
<dbReference type="Proteomes" id="UP000433575">
    <property type="component" value="Unassembled WGS sequence"/>
</dbReference>
<keyword evidence="1" id="KW-1133">Transmembrane helix</keyword>
<dbReference type="Gene3D" id="1.10.530.10">
    <property type="match status" value="1"/>
</dbReference>
<dbReference type="GO" id="GO:0004040">
    <property type="term" value="F:amidase activity"/>
    <property type="evidence" value="ECO:0007669"/>
    <property type="project" value="InterPro"/>
</dbReference>
<evidence type="ECO:0000256" key="1">
    <source>
        <dbReference type="SAM" id="Phobius"/>
    </source>
</evidence>
<dbReference type="AlphaFoldDB" id="A0A6N7S4P5"/>
<gene>
    <name evidence="4" type="ORF">GKD88_05330</name>
    <name evidence="3" type="ORF">GKE08_04030</name>
</gene>
<evidence type="ECO:0000259" key="2">
    <source>
        <dbReference type="SMART" id="SM00047"/>
    </source>
</evidence>
<protein>
    <recommendedName>
        <fullName evidence="2">Mannosyl-glycoprotein endo-beta-N-acetylglucosamidase-like domain-containing protein</fullName>
    </recommendedName>
</protein>
<organism evidence="3 5">
    <name type="scientific">Holdemania massiliensis</name>
    <dbReference type="NCBI Taxonomy" id="1468449"/>
    <lineage>
        <taxon>Bacteria</taxon>
        <taxon>Bacillati</taxon>
        <taxon>Bacillota</taxon>
        <taxon>Erysipelotrichia</taxon>
        <taxon>Erysipelotrichales</taxon>
        <taxon>Erysipelotrichaceae</taxon>
        <taxon>Holdemania</taxon>
    </lineage>
</organism>
<keyword evidence="6" id="KW-1185">Reference proteome</keyword>
<dbReference type="OrthoDB" id="9816557at2"/>
<evidence type="ECO:0000313" key="4">
    <source>
        <dbReference type="EMBL" id="MSC32538.1"/>
    </source>
</evidence>
<sequence>MAECGVLLSALKTFTIKLSKFPQAFRRSKMLKLGRKRAAFLLCCLLLPITPLKAETTVVEIVDYRDGQEAVLQTFSTLKSAADYYAKHRHDESVVNLGVRQDGKLIAVDQGIVFFASEGCKVNTEYKDADTGNDGYLNGCYGADGAALDTDFTKMQMEFKLSGVRGKAKLAEVTLVPLSEAGNLSSYTLRDGRLYHQIRQSQSSSRYATMIDLGPVPANLSSYGQLYSYDGHYFYEDPAVMLQDYQKGSTAASINSQEPFYFYYQYLSHRSLSYYTEAELTAYFQQTLGIDQSIVSYQDRDRNSVHDTLNQSLYYGEEGAFLQAQSLYGSNALMMLALSMNESASGRSSLSFTRNNLFGHAAYDSDVEANAKRYFKLSSSILSHAKTYVSASYLNPKKFQYHGGFFGDKASGMNVSYASDPYWGEKAASYYMQLDEAMGSKDLNQLTLGIRTQNVSLSIYSEPSSASAVLYSTGKTAPLAFVLLEKIENGEGSWYKVQSEAAVAEDYTYRFEECIGYLPASSFDVILNADRLNTLQLKTAVFDAGEGTFPQGGSRIEIDLLENSEPYAPEPTKENSVFVGWQENNGVYLAEYKAIQEISMVSLPQQQYAAGSRIDLKKGKVQVKYMDGTEEELPLTSSMVSGFDLNSEGVQTVTVSVGTVSTSYEIEVSEELNQLQDALKEDLDALIEAIDPAAVTEQQKTDLLKLKQRLDTTEVTSWTIAQIRALDTLLKPLLDNQRSLILKSKDSQFSVSGLSLALPQTDPGQKKWIKDTYKLTLKQAKPQDEVQRQAETIASGNGAVIEQWFTVSGQKNYDSSLTLRTPLCITMSLPEGWDSSKKVTVWRLEDGDVIQMPTTQSALTLTFTSEALGQFVMTSRQTVNQYEDTPPVEVMTMAQNGLDWPQLMIKALIAVIALLILFAAVLILQRRADKKRRRALAKRAKRQRQIHRRK</sequence>
<dbReference type="InterPro" id="IPR002901">
    <property type="entry name" value="MGlyc_endo_b_GlcNAc-like_dom"/>
</dbReference>
<dbReference type="SMART" id="SM00047">
    <property type="entry name" value="LYZ2"/>
    <property type="match status" value="1"/>
</dbReference>
<evidence type="ECO:0000313" key="3">
    <source>
        <dbReference type="EMBL" id="MSA88488.1"/>
    </source>
</evidence>
<feature type="transmembrane region" description="Helical" evidence="1">
    <location>
        <begin position="903"/>
        <end position="924"/>
    </location>
</feature>
<evidence type="ECO:0000313" key="6">
    <source>
        <dbReference type="Proteomes" id="UP000480929"/>
    </source>
</evidence>
<accession>A0A6N7S4P5</accession>
<reference evidence="5 6" key="1">
    <citation type="journal article" date="2019" name="Nat. Med.">
        <title>A library of human gut bacterial isolates paired with longitudinal multiomics data enables mechanistic microbiome research.</title>
        <authorList>
            <person name="Poyet M."/>
            <person name="Groussin M."/>
            <person name="Gibbons S.M."/>
            <person name="Avila-Pacheco J."/>
            <person name="Jiang X."/>
            <person name="Kearney S.M."/>
            <person name="Perrotta A.R."/>
            <person name="Berdy B."/>
            <person name="Zhao S."/>
            <person name="Lieberman T.D."/>
            <person name="Swanson P.K."/>
            <person name="Smith M."/>
            <person name="Roesemann S."/>
            <person name="Alexander J.E."/>
            <person name="Rich S.A."/>
            <person name="Livny J."/>
            <person name="Vlamakis H."/>
            <person name="Clish C."/>
            <person name="Bullock K."/>
            <person name="Deik A."/>
            <person name="Scott J."/>
            <person name="Pierce K.A."/>
            <person name="Xavier R.J."/>
            <person name="Alm E.J."/>
        </authorList>
    </citation>
    <scope>NUCLEOTIDE SEQUENCE [LARGE SCALE GENOMIC DNA]</scope>
    <source>
        <strain evidence="3 5">BIOML-A4</strain>
        <strain evidence="4 6">BIOML-A5</strain>
    </source>
</reference>
<dbReference type="Gene3D" id="2.60.40.3630">
    <property type="match status" value="1"/>
</dbReference>
<dbReference type="InterPro" id="IPR022038">
    <property type="entry name" value="Ig-like_bact"/>
</dbReference>
<dbReference type="Pfam" id="PF01832">
    <property type="entry name" value="Glucosaminidase"/>
    <property type="match status" value="1"/>
</dbReference>
<evidence type="ECO:0000313" key="5">
    <source>
        <dbReference type="Proteomes" id="UP000433575"/>
    </source>
</evidence>
<dbReference type="EMBL" id="WKPI01000006">
    <property type="protein sequence ID" value="MSC32538.1"/>
    <property type="molecule type" value="Genomic_DNA"/>
</dbReference>
<comment type="caution">
    <text evidence="3">The sequence shown here is derived from an EMBL/GenBank/DDBJ whole genome shotgun (WGS) entry which is preliminary data.</text>
</comment>
<keyword evidence="1" id="KW-0812">Transmembrane</keyword>
<dbReference type="Proteomes" id="UP000480929">
    <property type="component" value="Unassembled WGS sequence"/>
</dbReference>